<evidence type="ECO:0000313" key="8">
    <source>
        <dbReference type="EMBL" id="KAF0984233.1"/>
    </source>
</evidence>
<dbReference type="InterPro" id="IPR001926">
    <property type="entry name" value="TrpB-like_PALP"/>
</dbReference>
<accession>A0A6A5C1A9</accession>
<gene>
    <name evidence="8" type="ORF">FDP41_007410</name>
</gene>
<dbReference type="Pfam" id="PF01842">
    <property type="entry name" value="ACT"/>
    <property type="match status" value="1"/>
</dbReference>
<proteinExistence type="inferred from homology"/>
<dbReference type="PANTHER" id="PTHR48078:SF6">
    <property type="entry name" value="L-THREONINE DEHYDRATASE CATABOLIC TDCB"/>
    <property type="match status" value="1"/>
</dbReference>
<evidence type="ECO:0000256" key="6">
    <source>
        <dbReference type="SAM" id="MobiDB-lite"/>
    </source>
</evidence>
<dbReference type="Gene3D" id="3.30.70.260">
    <property type="match status" value="1"/>
</dbReference>
<dbReference type="InterPro" id="IPR044561">
    <property type="entry name" value="ACT_ThrD-II-like"/>
</dbReference>
<comment type="similarity">
    <text evidence="2">Belongs to the serine/threonine dehydratase family.</text>
</comment>
<dbReference type="RefSeq" id="XP_044568946.1">
    <property type="nucleotide sequence ID" value="XM_044711153.1"/>
</dbReference>
<dbReference type="InterPro" id="IPR002912">
    <property type="entry name" value="ACT_dom"/>
</dbReference>
<dbReference type="GeneID" id="68114628"/>
<evidence type="ECO:0000256" key="3">
    <source>
        <dbReference type="ARBA" id="ARBA00012096"/>
    </source>
</evidence>
<dbReference type="NCBIfam" id="TIGR01127">
    <property type="entry name" value="ilvA_1Cterm"/>
    <property type="match status" value="1"/>
</dbReference>
<dbReference type="FunFam" id="3.40.50.1100:FF:000007">
    <property type="entry name" value="L-threonine dehydratase catabolic TdcB"/>
    <property type="match status" value="1"/>
</dbReference>
<keyword evidence="5" id="KW-0456">Lyase</keyword>
<dbReference type="VEuPathDB" id="AmoebaDB:FDP41_007410"/>
<comment type="caution">
    <text evidence="8">The sequence shown here is derived from an EMBL/GenBank/DDBJ whole genome shotgun (WGS) entry which is preliminary data.</text>
</comment>
<evidence type="ECO:0000259" key="7">
    <source>
        <dbReference type="PROSITE" id="PS51671"/>
    </source>
</evidence>
<dbReference type="AlphaFoldDB" id="A0A6A5C1A9"/>
<dbReference type="PROSITE" id="PS51671">
    <property type="entry name" value="ACT"/>
    <property type="match status" value="1"/>
</dbReference>
<evidence type="ECO:0000256" key="2">
    <source>
        <dbReference type="ARBA" id="ARBA00010869"/>
    </source>
</evidence>
<feature type="compositionally biased region" description="Low complexity" evidence="6">
    <location>
        <begin position="7"/>
        <end position="22"/>
    </location>
</feature>
<dbReference type="OrthoDB" id="4418812at2759"/>
<dbReference type="InterPro" id="IPR050147">
    <property type="entry name" value="Ser/Thr_Dehydratase"/>
</dbReference>
<dbReference type="InterPro" id="IPR036052">
    <property type="entry name" value="TrpB-like_PALP_sf"/>
</dbReference>
<keyword evidence="9" id="KW-1185">Reference proteome</keyword>
<dbReference type="GO" id="GO:0003941">
    <property type="term" value="F:L-serine ammonia-lyase activity"/>
    <property type="evidence" value="ECO:0007669"/>
    <property type="project" value="TreeGrafter"/>
</dbReference>
<keyword evidence="4" id="KW-0663">Pyridoxal phosphate</keyword>
<dbReference type="EC" id="4.3.1.19" evidence="3"/>
<dbReference type="PANTHER" id="PTHR48078">
    <property type="entry name" value="THREONINE DEHYDRATASE, MITOCHONDRIAL-RELATED"/>
    <property type="match status" value="1"/>
</dbReference>
<evidence type="ECO:0000256" key="5">
    <source>
        <dbReference type="ARBA" id="ARBA00023239"/>
    </source>
</evidence>
<dbReference type="GO" id="GO:0006567">
    <property type="term" value="P:L-threonine catabolic process"/>
    <property type="evidence" value="ECO:0007669"/>
    <property type="project" value="InterPro"/>
</dbReference>
<evidence type="ECO:0000313" key="9">
    <source>
        <dbReference type="Proteomes" id="UP000444721"/>
    </source>
</evidence>
<name>A0A6A5C1A9_NAEFO</name>
<feature type="domain" description="ACT" evidence="7">
    <location>
        <begin position="386"/>
        <end position="464"/>
    </location>
</feature>
<dbReference type="GO" id="GO:0009097">
    <property type="term" value="P:isoleucine biosynthetic process"/>
    <property type="evidence" value="ECO:0007669"/>
    <property type="project" value="TreeGrafter"/>
</dbReference>
<evidence type="ECO:0000256" key="1">
    <source>
        <dbReference type="ARBA" id="ARBA00001933"/>
    </source>
</evidence>
<organism evidence="8 9">
    <name type="scientific">Naegleria fowleri</name>
    <name type="common">Brain eating amoeba</name>
    <dbReference type="NCBI Taxonomy" id="5763"/>
    <lineage>
        <taxon>Eukaryota</taxon>
        <taxon>Discoba</taxon>
        <taxon>Heterolobosea</taxon>
        <taxon>Tetramitia</taxon>
        <taxon>Eutetramitia</taxon>
        <taxon>Vahlkampfiidae</taxon>
        <taxon>Naegleria</taxon>
    </lineage>
</organism>
<dbReference type="Gene3D" id="3.40.50.1100">
    <property type="match status" value="2"/>
</dbReference>
<reference evidence="8 9" key="1">
    <citation type="journal article" date="2019" name="Sci. Rep.">
        <title>Nanopore sequencing improves the draft genome of the human pathogenic amoeba Naegleria fowleri.</title>
        <authorList>
            <person name="Liechti N."/>
            <person name="Schurch N."/>
            <person name="Bruggmann R."/>
            <person name="Wittwer M."/>
        </authorList>
    </citation>
    <scope>NUCLEOTIDE SEQUENCE [LARGE SCALE GENOMIC DNA]</scope>
    <source>
        <strain evidence="8 9">ATCC 30894</strain>
    </source>
</reference>
<protein>
    <recommendedName>
        <fullName evidence="3">threonine ammonia-lyase</fullName>
        <ecNumber evidence="3">4.3.1.19</ecNumber>
    </recommendedName>
</protein>
<dbReference type="CDD" id="cd01562">
    <property type="entry name" value="Thr-dehyd"/>
    <property type="match status" value="1"/>
</dbReference>
<dbReference type="GO" id="GO:0006565">
    <property type="term" value="P:L-serine catabolic process"/>
    <property type="evidence" value="ECO:0007669"/>
    <property type="project" value="TreeGrafter"/>
</dbReference>
<dbReference type="OMA" id="QTQHLGQ"/>
<dbReference type="VEuPathDB" id="AmoebaDB:NfTy_002940"/>
<evidence type="ECO:0000256" key="4">
    <source>
        <dbReference type="ARBA" id="ARBA00022898"/>
    </source>
</evidence>
<dbReference type="Pfam" id="PF00291">
    <property type="entry name" value="PALP"/>
    <property type="match status" value="1"/>
</dbReference>
<dbReference type="VEuPathDB" id="AmoebaDB:NF0000740"/>
<dbReference type="SUPFAM" id="SSF53686">
    <property type="entry name" value="Tryptophan synthase beta subunit-like PLP-dependent enzymes"/>
    <property type="match status" value="1"/>
</dbReference>
<dbReference type="InterPro" id="IPR005789">
    <property type="entry name" value="Thr_deHydtase_catblc"/>
</dbReference>
<dbReference type="GO" id="GO:0004794">
    <property type="term" value="F:threonine deaminase activity"/>
    <property type="evidence" value="ECO:0007669"/>
    <property type="project" value="UniProtKB-EC"/>
</dbReference>
<dbReference type="EMBL" id="VFQX01000003">
    <property type="protein sequence ID" value="KAF0984233.1"/>
    <property type="molecule type" value="Genomic_DNA"/>
</dbReference>
<sequence length="464" mass="50280">MRVVHPSSSSSDQSNNNHSMNNSAPLEEIQYVAPDEDGSLASTSHVTFYDIEEAFARIRPLLPPTPLQESMVLTQEIFGLQKGVLHPRKVHLKYENKHMTGSFKERGAINKLASLTAEQRERGVVASSAGNHAQAVAYHAMRLGIKATICMPENTPLAKVAGTRRYGAEVVLIGESIDDAYQEALRIKDAENRVLVHPFNDNDIIAGQGSLGLELLEQSPYIDTIVCPIGGGGLISGTAIAVKTVNPKIKVYGVQTENIPSMITAKKERKAIMVPYKSTIADGIAVKRAGDLTFPIVDKYVDDIVTVSESEIAHAVLVLLEREKTLVEGAGATAVAALLSGKLPEITKPNSSSHRVCVILSGGNMDIGTVRDIIDRGLAQSGRLVRVRAVVPDVPGQLAKVLTLLGELKVNIREVDHERTENVPVGFTATIITCQTKGFEHIELVKEQLSKKQFTFEILTAHVI</sequence>
<comment type="cofactor">
    <cofactor evidence="1">
        <name>pyridoxal 5'-phosphate</name>
        <dbReference type="ChEBI" id="CHEBI:597326"/>
    </cofactor>
</comment>
<dbReference type="Proteomes" id="UP000444721">
    <property type="component" value="Unassembled WGS sequence"/>
</dbReference>
<dbReference type="CDD" id="cd04886">
    <property type="entry name" value="ACT_ThrD-II-like"/>
    <property type="match status" value="1"/>
</dbReference>
<feature type="region of interest" description="Disordered" evidence="6">
    <location>
        <begin position="1"/>
        <end position="22"/>
    </location>
</feature>